<dbReference type="FunFam" id="2.40.290.10:FF:000004">
    <property type="entry name" value="Non-homologous end joining protein Ku"/>
    <property type="match status" value="1"/>
</dbReference>
<comment type="caution">
    <text evidence="6">The sequence shown here is derived from an EMBL/GenBank/DDBJ whole genome shotgun (WGS) entry which is preliminary data.</text>
</comment>
<dbReference type="InterPro" id="IPR016194">
    <property type="entry name" value="SPOC-like_C_dom_sf"/>
</dbReference>
<feature type="compositionally biased region" description="Low complexity" evidence="4">
    <location>
        <begin position="307"/>
        <end position="335"/>
    </location>
</feature>
<dbReference type="Pfam" id="PF02735">
    <property type="entry name" value="Ku"/>
    <property type="match status" value="1"/>
</dbReference>
<dbReference type="GO" id="GO:0006303">
    <property type="term" value="P:double-strand break repair via nonhomologous end joining"/>
    <property type="evidence" value="ECO:0007669"/>
    <property type="project" value="UniProtKB-UniRule"/>
</dbReference>
<proteinExistence type="inferred from homology"/>
<dbReference type="EMBL" id="QWGT01000292">
    <property type="protein sequence ID" value="RIJ46512.1"/>
    <property type="molecule type" value="Genomic_DNA"/>
</dbReference>
<gene>
    <name evidence="3" type="primary">ku</name>
    <name evidence="6" type="ORF">DZG00_14060</name>
</gene>
<comment type="subunit">
    <text evidence="3">Homodimer. Interacts with LigD.</text>
</comment>
<dbReference type="OrthoDB" id="9795084at2"/>
<dbReference type="InterPro" id="IPR009187">
    <property type="entry name" value="Prok_Ku"/>
</dbReference>
<evidence type="ECO:0000256" key="2">
    <source>
        <dbReference type="ARBA" id="ARBA00023172"/>
    </source>
</evidence>
<dbReference type="GO" id="GO:0003690">
    <property type="term" value="F:double-stranded DNA binding"/>
    <property type="evidence" value="ECO:0007669"/>
    <property type="project" value="UniProtKB-UniRule"/>
</dbReference>
<feature type="compositionally biased region" description="Basic and acidic residues" evidence="4">
    <location>
        <begin position="284"/>
        <end position="301"/>
    </location>
</feature>
<keyword evidence="3" id="KW-0234">DNA repair</keyword>
<dbReference type="GO" id="GO:0006310">
    <property type="term" value="P:DNA recombination"/>
    <property type="evidence" value="ECO:0007669"/>
    <property type="project" value="UniProtKB-KW"/>
</dbReference>
<dbReference type="AlphaFoldDB" id="A0A399SV54"/>
<evidence type="ECO:0000256" key="1">
    <source>
        <dbReference type="ARBA" id="ARBA00023125"/>
    </source>
</evidence>
<reference evidence="6 7" key="1">
    <citation type="submission" date="2018-08" db="EMBL/GenBank/DDBJ databases">
        <title>Genome Sequence of Clavibacter michiganensis Subspecies type strains, and the Atypical Peach-Colored Strains Isolated from Tomato.</title>
        <authorList>
            <person name="Osdaghi E."/>
            <person name="Portier P."/>
            <person name="Briand M."/>
            <person name="Jacques M.-A."/>
        </authorList>
    </citation>
    <scope>NUCLEOTIDE SEQUENCE [LARGE SCALE GENOMIC DNA]</scope>
    <source>
        <strain evidence="6 7">CFBP 8615</strain>
    </source>
</reference>
<keyword evidence="1 3" id="KW-0238">DNA-binding</keyword>
<dbReference type="Gene3D" id="2.40.290.10">
    <property type="match status" value="1"/>
</dbReference>
<keyword evidence="7" id="KW-1185">Reference proteome</keyword>
<dbReference type="PANTHER" id="PTHR41251">
    <property type="entry name" value="NON-HOMOLOGOUS END JOINING PROTEIN KU"/>
    <property type="match status" value="1"/>
</dbReference>
<keyword evidence="2 3" id="KW-0233">DNA recombination</keyword>
<dbReference type="PIRSF" id="PIRSF006493">
    <property type="entry name" value="Prok_Ku"/>
    <property type="match status" value="1"/>
</dbReference>
<feature type="region of interest" description="Disordered" evidence="4">
    <location>
        <begin position="261"/>
        <end position="342"/>
    </location>
</feature>
<organism evidence="6 7">
    <name type="scientific">Clavibacter lycopersici</name>
    <dbReference type="NCBI Taxonomy" id="2301718"/>
    <lineage>
        <taxon>Bacteria</taxon>
        <taxon>Bacillati</taxon>
        <taxon>Actinomycetota</taxon>
        <taxon>Actinomycetes</taxon>
        <taxon>Micrococcales</taxon>
        <taxon>Microbacteriaceae</taxon>
        <taxon>Clavibacter</taxon>
    </lineage>
</organism>
<accession>A0A399SV54</accession>
<dbReference type="HAMAP" id="MF_01875">
    <property type="entry name" value="Prokaryotic_Ku"/>
    <property type="match status" value="1"/>
</dbReference>
<dbReference type="PANTHER" id="PTHR41251:SF1">
    <property type="entry name" value="NON-HOMOLOGOUS END JOINING PROTEIN KU"/>
    <property type="match status" value="1"/>
</dbReference>
<dbReference type="NCBIfam" id="TIGR02772">
    <property type="entry name" value="Ku_bact"/>
    <property type="match status" value="1"/>
</dbReference>
<keyword evidence="3" id="KW-0227">DNA damage</keyword>
<evidence type="ECO:0000313" key="7">
    <source>
        <dbReference type="Proteomes" id="UP000266484"/>
    </source>
</evidence>
<comment type="similarity">
    <text evidence="3">Belongs to the prokaryotic Ku family.</text>
</comment>
<dbReference type="CDD" id="cd00789">
    <property type="entry name" value="KU_like"/>
    <property type="match status" value="1"/>
</dbReference>
<feature type="domain" description="Ku" evidence="5">
    <location>
        <begin position="52"/>
        <end position="179"/>
    </location>
</feature>
<dbReference type="SMART" id="SM00559">
    <property type="entry name" value="Ku78"/>
    <property type="match status" value="1"/>
</dbReference>
<protein>
    <recommendedName>
        <fullName evidence="3">Non-homologous end joining protein Ku</fullName>
    </recommendedName>
</protein>
<dbReference type="InterPro" id="IPR006164">
    <property type="entry name" value="DNA_bd_Ku70/Ku80"/>
</dbReference>
<evidence type="ECO:0000313" key="6">
    <source>
        <dbReference type="EMBL" id="RIJ46512.1"/>
    </source>
</evidence>
<evidence type="ECO:0000256" key="3">
    <source>
        <dbReference type="HAMAP-Rule" id="MF_01875"/>
    </source>
</evidence>
<evidence type="ECO:0000256" key="4">
    <source>
        <dbReference type="SAM" id="MobiDB-lite"/>
    </source>
</evidence>
<comment type="function">
    <text evidence="3">With LigD forms a non-homologous end joining (NHEJ) DNA repair enzyme, which repairs dsDNA breaks with reduced fidelity. Binds linear dsDNA with 5'- and 3'- overhangs but not closed circular dsDNA nor ssDNA. Recruits and stimulates the ligase activity of LigD.</text>
</comment>
<evidence type="ECO:0000259" key="5">
    <source>
        <dbReference type="SMART" id="SM00559"/>
    </source>
</evidence>
<dbReference type="RefSeq" id="WP_119382094.1">
    <property type="nucleotide sequence ID" value="NZ_QWGT01000292.1"/>
</dbReference>
<sequence length="342" mass="37383">MRAIWKGAVTFGLVNVPVKVYSATQDHDVPLHQVHDADGGRIRYQRRCEICGKVVDYAHIDKAFDDGDRTVVITEEDLSALPEEKSREIDVVEFVPSDQVDPVMLDRSYFLEPDSSSPKSYALLRRTLQETDRTAIVHVTLRQRTRLAALRVRGDVLMLQTLLWDDEVREADFPSLDAAPKVSPRELKMSAQLVEGFAEDFDPSKFSDEYQEQLKTLIDAKLAQGDSLDTDATFGESEDDDESAGGEVLDLMDALKRSIERSRGGGGAGTEKAPARKPAKTKAKASDDADEAPAKKAEPATKKSTTKKATTTKKPTAKKATTGAKKGSSAKASKGAAERKSA</sequence>
<dbReference type="SUPFAM" id="SSF100939">
    <property type="entry name" value="SPOC domain-like"/>
    <property type="match status" value="1"/>
</dbReference>
<name>A0A399SV54_9MICO</name>
<dbReference type="Proteomes" id="UP000266484">
    <property type="component" value="Unassembled WGS sequence"/>
</dbReference>